<reference evidence="2 3" key="1">
    <citation type="journal article" date="2014" name="Genome Announc.">
        <title>Draft genome sequence of Sclerotinia borealis, a psychrophilic plant pathogenic fungus.</title>
        <authorList>
            <person name="Mardanov A.V."/>
            <person name="Beletsky A.V."/>
            <person name="Kadnikov V.V."/>
            <person name="Ignatov A.N."/>
            <person name="Ravin N.V."/>
        </authorList>
    </citation>
    <scope>NUCLEOTIDE SEQUENCE [LARGE SCALE GENOMIC DNA]</scope>
    <source>
        <strain evidence="3">F-4157</strain>
    </source>
</reference>
<sequence length="158" mass="17744">MAMVNAVPYNYVPTAPRLKSTMPRYGPTQKQFMPSDIEVDSTRITAAVATAYDECYRPEILAGALKANDIRRGESYASDFASTSVLGLNKEIYAAGHEAWYNIKNDDFENRGDRGNEGDSKKKGKKRWHPAEIEIDSDNENDMDPRPAKQQKLSFAAY</sequence>
<evidence type="ECO:0000313" key="3">
    <source>
        <dbReference type="Proteomes" id="UP000019487"/>
    </source>
</evidence>
<feature type="compositionally biased region" description="Acidic residues" evidence="1">
    <location>
        <begin position="133"/>
        <end position="142"/>
    </location>
</feature>
<protein>
    <submittedName>
        <fullName evidence="2">Uncharacterized protein</fullName>
    </submittedName>
</protein>
<accession>W9C9F3</accession>
<organism evidence="2 3">
    <name type="scientific">Sclerotinia borealis (strain F-4128)</name>
    <dbReference type="NCBI Taxonomy" id="1432307"/>
    <lineage>
        <taxon>Eukaryota</taxon>
        <taxon>Fungi</taxon>
        <taxon>Dikarya</taxon>
        <taxon>Ascomycota</taxon>
        <taxon>Pezizomycotina</taxon>
        <taxon>Leotiomycetes</taxon>
        <taxon>Helotiales</taxon>
        <taxon>Sclerotiniaceae</taxon>
        <taxon>Sclerotinia</taxon>
    </lineage>
</organism>
<dbReference type="OrthoDB" id="5380548at2759"/>
<gene>
    <name evidence="2" type="ORF">SBOR_6249</name>
</gene>
<proteinExistence type="predicted"/>
<keyword evidence="3" id="KW-1185">Reference proteome</keyword>
<dbReference type="AlphaFoldDB" id="W9C9F3"/>
<comment type="caution">
    <text evidence="2">The sequence shown here is derived from an EMBL/GenBank/DDBJ whole genome shotgun (WGS) entry which is preliminary data.</text>
</comment>
<dbReference type="HOGENOM" id="CLU_1670414_0_0_1"/>
<feature type="compositionally biased region" description="Basic and acidic residues" evidence="1">
    <location>
        <begin position="105"/>
        <end position="121"/>
    </location>
</feature>
<dbReference type="EMBL" id="AYSA01000325">
    <property type="protein sequence ID" value="ESZ93372.1"/>
    <property type="molecule type" value="Genomic_DNA"/>
</dbReference>
<evidence type="ECO:0000313" key="2">
    <source>
        <dbReference type="EMBL" id="ESZ93372.1"/>
    </source>
</evidence>
<name>W9C9F3_SCLBF</name>
<feature type="region of interest" description="Disordered" evidence="1">
    <location>
        <begin position="105"/>
        <end position="158"/>
    </location>
</feature>
<evidence type="ECO:0000256" key="1">
    <source>
        <dbReference type="SAM" id="MobiDB-lite"/>
    </source>
</evidence>
<dbReference type="Proteomes" id="UP000019487">
    <property type="component" value="Unassembled WGS sequence"/>
</dbReference>